<protein>
    <recommendedName>
        <fullName evidence="4">Protein SHORT HYPOCOTYL IN WHITE LIGHT 1</fullName>
    </recommendedName>
</protein>
<sequence>MIHQNKIFNFQSQMAATTSTATTTLLIDLTRSPRSTFRHFSSNNVHILHHQPFTSTLIHNRRSNLTTINCNSKLNNASGGGEPYEMDGVFGRYDGVEDDGDEDDAESSVDLLIKFLQSMFKKMSRKAKKASRSVLPSAFSPQLVSFAVDGTLLLASLSVVKALLEVICNIGGTVFAAILILRVILAAVSHFQSSGNSFNQGGNSFGAVA</sequence>
<comment type="caution">
    <text evidence="2">The sequence shown here is derived from an EMBL/GenBank/DDBJ whole genome shotgun (WGS) entry which is preliminary data.</text>
</comment>
<accession>A0A9D4YEY8</accession>
<gene>
    <name evidence="2" type="ORF">KIW84_023431</name>
</gene>
<keyword evidence="3" id="KW-1185">Reference proteome</keyword>
<dbReference type="Proteomes" id="UP001058974">
    <property type="component" value="Chromosome 2"/>
</dbReference>
<dbReference type="OrthoDB" id="1741000at2759"/>
<name>A0A9D4YEY8_PEA</name>
<evidence type="ECO:0000313" key="3">
    <source>
        <dbReference type="Proteomes" id="UP001058974"/>
    </source>
</evidence>
<dbReference type="EMBL" id="JAMSHJ010000002">
    <property type="protein sequence ID" value="KAI5437314.1"/>
    <property type="molecule type" value="Genomic_DNA"/>
</dbReference>
<evidence type="ECO:0000256" key="1">
    <source>
        <dbReference type="SAM" id="Phobius"/>
    </source>
</evidence>
<keyword evidence="1" id="KW-1133">Transmembrane helix</keyword>
<dbReference type="GO" id="GO:0009787">
    <property type="term" value="P:regulation of abscisic acid-activated signaling pathway"/>
    <property type="evidence" value="ECO:0007669"/>
    <property type="project" value="InterPro"/>
</dbReference>
<evidence type="ECO:0000313" key="2">
    <source>
        <dbReference type="EMBL" id="KAI5437314.1"/>
    </source>
</evidence>
<dbReference type="AlphaFoldDB" id="A0A9D4YEY8"/>
<evidence type="ECO:0008006" key="4">
    <source>
        <dbReference type="Google" id="ProtNLM"/>
    </source>
</evidence>
<dbReference type="GO" id="GO:0010100">
    <property type="term" value="P:negative regulation of photomorphogenesis"/>
    <property type="evidence" value="ECO:0007669"/>
    <property type="project" value="InterPro"/>
</dbReference>
<keyword evidence="1" id="KW-0472">Membrane</keyword>
<organism evidence="2 3">
    <name type="scientific">Pisum sativum</name>
    <name type="common">Garden pea</name>
    <name type="synonym">Lathyrus oleraceus</name>
    <dbReference type="NCBI Taxonomy" id="3888"/>
    <lineage>
        <taxon>Eukaryota</taxon>
        <taxon>Viridiplantae</taxon>
        <taxon>Streptophyta</taxon>
        <taxon>Embryophyta</taxon>
        <taxon>Tracheophyta</taxon>
        <taxon>Spermatophyta</taxon>
        <taxon>Magnoliopsida</taxon>
        <taxon>eudicotyledons</taxon>
        <taxon>Gunneridae</taxon>
        <taxon>Pentapetalae</taxon>
        <taxon>rosids</taxon>
        <taxon>fabids</taxon>
        <taxon>Fabales</taxon>
        <taxon>Fabaceae</taxon>
        <taxon>Papilionoideae</taxon>
        <taxon>50 kb inversion clade</taxon>
        <taxon>NPAAA clade</taxon>
        <taxon>Hologalegina</taxon>
        <taxon>IRL clade</taxon>
        <taxon>Fabeae</taxon>
        <taxon>Lathyrus</taxon>
    </lineage>
</organism>
<keyword evidence="1" id="KW-0812">Transmembrane</keyword>
<dbReference type="InterPro" id="IPR039324">
    <property type="entry name" value="SHW1"/>
</dbReference>
<dbReference type="PANTHER" id="PTHR35474">
    <property type="entry name" value="ATP PHOSPHORIBOSYLTRANSFERASE REGULATORY SUBUNIT"/>
    <property type="match status" value="1"/>
</dbReference>
<dbReference type="PANTHER" id="PTHR35474:SF3">
    <property type="entry name" value="PROTEIN SHORT HYPOCOTYL IN WHITE LIGHT 1"/>
    <property type="match status" value="1"/>
</dbReference>
<dbReference type="Gramene" id="Psat02G0343100-T1">
    <property type="protein sequence ID" value="KAI5437314.1"/>
    <property type="gene ID" value="KIW84_023431"/>
</dbReference>
<feature type="transmembrane region" description="Helical" evidence="1">
    <location>
        <begin position="162"/>
        <end position="185"/>
    </location>
</feature>
<proteinExistence type="predicted"/>
<reference evidence="2 3" key="1">
    <citation type="journal article" date="2022" name="Nat. Genet.">
        <title>Improved pea reference genome and pan-genome highlight genomic features and evolutionary characteristics.</title>
        <authorList>
            <person name="Yang T."/>
            <person name="Liu R."/>
            <person name="Luo Y."/>
            <person name="Hu S."/>
            <person name="Wang D."/>
            <person name="Wang C."/>
            <person name="Pandey M.K."/>
            <person name="Ge S."/>
            <person name="Xu Q."/>
            <person name="Li N."/>
            <person name="Li G."/>
            <person name="Huang Y."/>
            <person name="Saxena R.K."/>
            <person name="Ji Y."/>
            <person name="Li M."/>
            <person name="Yan X."/>
            <person name="He Y."/>
            <person name="Liu Y."/>
            <person name="Wang X."/>
            <person name="Xiang C."/>
            <person name="Varshney R.K."/>
            <person name="Ding H."/>
            <person name="Gao S."/>
            <person name="Zong X."/>
        </authorList>
    </citation>
    <scope>NUCLEOTIDE SEQUENCE [LARGE SCALE GENOMIC DNA]</scope>
    <source>
        <strain evidence="2 3">cv. Zhongwan 6</strain>
    </source>
</reference>